<accession>A0A9W8J512</accession>
<dbReference type="EMBL" id="JANBPK010001212">
    <property type="protein sequence ID" value="KAJ2924610.1"/>
    <property type="molecule type" value="Genomic_DNA"/>
</dbReference>
<dbReference type="OrthoDB" id="3145912at2759"/>
<name>A0A9W8J512_9AGAR</name>
<proteinExistence type="predicted"/>
<protein>
    <submittedName>
        <fullName evidence="1">Uncharacterized protein</fullName>
    </submittedName>
</protein>
<dbReference type="Proteomes" id="UP001140091">
    <property type="component" value="Unassembled WGS sequence"/>
</dbReference>
<dbReference type="AlphaFoldDB" id="A0A9W8J512"/>
<sequence length="334" mass="38037">MSPSLKEISGFSDLPEDVGRVVFELTAELDQETGRSCALVSRKVNAWIEPKLYRTLIIESAKQMENLCRIVENIINGDSTKPPGFFASHVKAIAFANDREELAPSILSILKACHNVERLVLWCMPLESDSEQPSQADRDLRELREFLASPELSPRWISTGNDTFTIGEDYFSYPIFQNATHVDLICECGLDTGRWNTLRHLPFLTHLSVFCDISMKECDRWVRETVGLGPISLRVLIVWLPNYYFDKMNREFEGLKAIHDGNVDSRAVVACMENPLRACGLHPILRSYQDTVRDFAGVSVGKDFWNLAEEFIEERRRRREVQITDTLQASSSST</sequence>
<reference evidence="1" key="1">
    <citation type="submission" date="2022-06" db="EMBL/GenBank/DDBJ databases">
        <title>Genome Sequence of Candolleomyces eurysporus.</title>
        <authorList>
            <person name="Buettner E."/>
        </authorList>
    </citation>
    <scope>NUCLEOTIDE SEQUENCE</scope>
    <source>
        <strain evidence="1">VTCC 930004</strain>
    </source>
</reference>
<feature type="non-terminal residue" evidence="1">
    <location>
        <position position="334"/>
    </location>
</feature>
<gene>
    <name evidence="1" type="ORF">H1R20_g12481</name>
</gene>
<comment type="caution">
    <text evidence="1">The sequence shown here is derived from an EMBL/GenBank/DDBJ whole genome shotgun (WGS) entry which is preliminary data.</text>
</comment>
<evidence type="ECO:0000313" key="1">
    <source>
        <dbReference type="EMBL" id="KAJ2924610.1"/>
    </source>
</evidence>
<keyword evidence="2" id="KW-1185">Reference proteome</keyword>
<organism evidence="1 2">
    <name type="scientific">Candolleomyces eurysporus</name>
    <dbReference type="NCBI Taxonomy" id="2828524"/>
    <lineage>
        <taxon>Eukaryota</taxon>
        <taxon>Fungi</taxon>
        <taxon>Dikarya</taxon>
        <taxon>Basidiomycota</taxon>
        <taxon>Agaricomycotina</taxon>
        <taxon>Agaricomycetes</taxon>
        <taxon>Agaricomycetidae</taxon>
        <taxon>Agaricales</taxon>
        <taxon>Agaricineae</taxon>
        <taxon>Psathyrellaceae</taxon>
        <taxon>Candolleomyces</taxon>
    </lineage>
</organism>
<evidence type="ECO:0000313" key="2">
    <source>
        <dbReference type="Proteomes" id="UP001140091"/>
    </source>
</evidence>